<sequence length="172" mass="19272">MMEQGIAAVTLSKIAKSADVSSGTVYTYFSDKDDILREAYLDRKAKLAEAINAVDLSGNPKLALEILMDAIYHYGKNHLDDMLIIREFNQSALLKQLNISLDESYSEFESLNQLTNRGIEEGVFVAGAYPVIMSYAYTPILEYLIAVRNNVLDPKKVPFDKVKEISLRAITK</sequence>
<feature type="DNA-binding region" description="H-T-H motif" evidence="2">
    <location>
        <begin position="10"/>
        <end position="29"/>
    </location>
</feature>
<dbReference type="SUPFAM" id="SSF46689">
    <property type="entry name" value="Homeodomain-like"/>
    <property type="match status" value="1"/>
</dbReference>
<evidence type="ECO:0000313" key="5">
    <source>
        <dbReference type="Proteomes" id="UP000051249"/>
    </source>
</evidence>
<dbReference type="PATRIC" id="fig|480391.4.peg.1497"/>
<accession>A0A0R2N563</accession>
<dbReference type="PANTHER" id="PTHR43479:SF11">
    <property type="entry name" value="ACREF_ENVCD OPERON REPRESSOR-RELATED"/>
    <property type="match status" value="1"/>
</dbReference>
<proteinExistence type="predicted"/>
<dbReference type="EMBL" id="JQCQ01000054">
    <property type="protein sequence ID" value="KRO20952.1"/>
    <property type="molecule type" value="Genomic_DNA"/>
</dbReference>
<feature type="domain" description="HTH tetR-type" evidence="3">
    <location>
        <begin position="1"/>
        <end position="47"/>
    </location>
</feature>
<evidence type="ECO:0000256" key="2">
    <source>
        <dbReference type="PROSITE-ProRule" id="PRU00335"/>
    </source>
</evidence>
<dbReference type="PROSITE" id="PS50977">
    <property type="entry name" value="HTH_TETR_2"/>
    <property type="match status" value="1"/>
</dbReference>
<dbReference type="Proteomes" id="UP000051249">
    <property type="component" value="Unassembled WGS sequence"/>
</dbReference>
<evidence type="ECO:0000313" key="4">
    <source>
        <dbReference type="EMBL" id="KRO20952.1"/>
    </source>
</evidence>
<protein>
    <submittedName>
        <fullName evidence="4">Transcriptional regulator, TetR family</fullName>
    </submittedName>
</protein>
<dbReference type="InterPro" id="IPR023772">
    <property type="entry name" value="DNA-bd_HTH_TetR-type_CS"/>
</dbReference>
<dbReference type="InterPro" id="IPR050624">
    <property type="entry name" value="HTH-type_Tx_Regulator"/>
</dbReference>
<organism evidence="4 5">
    <name type="scientific">Pediococcus argentinicus</name>
    <dbReference type="NCBI Taxonomy" id="480391"/>
    <lineage>
        <taxon>Bacteria</taxon>
        <taxon>Bacillati</taxon>
        <taxon>Bacillota</taxon>
        <taxon>Bacilli</taxon>
        <taxon>Lactobacillales</taxon>
        <taxon>Lactobacillaceae</taxon>
        <taxon>Pediococcus</taxon>
    </lineage>
</organism>
<keyword evidence="1 2" id="KW-0238">DNA-binding</keyword>
<dbReference type="GO" id="GO:0003677">
    <property type="term" value="F:DNA binding"/>
    <property type="evidence" value="ECO:0007669"/>
    <property type="project" value="UniProtKB-UniRule"/>
</dbReference>
<name>A0A0R2N563_9LACO</name>
<dbReference type="InterPro" id="IPR009057">
    <property type="entry name" value="Homeodomain-like_sf"/>
</dbReference>
<keyword evidence="5" id="KW-1185">Reference proteome</keyword>
<comment type="caution">
    <text evidence="4">The sequence shown here is derived from an EMBL/GenBank/DDBJ whole genome shotgun (WGS) entry which is preliminary data.</text>
</comment>
<reference evidence="4 5" key="1">
    <citation type="journal article" date="2015" name="Genome Announc.">
        <title>Expanding the biotechnology potential of lactobacilli through comparative genomics of 213 strains and associated genera.</title>
        <authorList>
            <person name="Sun Z."/>
            <person name="Harris H.M."/>
            <person name="McCann A."/>
            <person name="Guo C."/>
            <person name="Argimon S."/>
            <person name="Zhang W."/>
            <person name="Yang X."/>
            <person name="Jeffery I.B."/>
            <person name="Cooney J.C."/>
            <person name="Kagawa T.F."/>
            <person name="Liu W."/>
            <person name="Song Y."/>
            <person name="Salvetti E."/>
            <person name="Wrobel A."/>
            <person name="Rasinkangas P."/>
            <person name="Parkhill J."/>
            <person name="Rea M.C."/>
            <person name="O'Sullivan O."/>
            <person name="Ritari J."/>
            <person name="Douillard F.P."/>
            <person name="Paul Ross R."/>
            <person name="Yang R."/>
            <person name="Briner A.E."/>
            <person name="Felis G.E."/>
            <person name="de Vos W.M."/>
            <person name="Barrangou R."/>
            <person name="Klaenhammer T.R."/>
            <person name="Caufield P.W."/>
            <person name="Cui Y."/>
            <person name="Zhang H."/>
            <person name="O'Toole P.W."/>
        </authorList>
    </citation>
    <scope>NUCLEOTIDE SEQUENCE [LARGE SCALE GENOMIC DNA]</scope>
    <source>
        <strain evidence="4 5">DSM 23026</strain>
    </source>
</reference>
<gene>
    <name evidence="4" type="ORF">IV88_GL001473</name>
</gene>
<evidence type="ECO:0000259" key="3">
    <source>
        <dbReference type="PROSITE" id="PS50977"/>
    </source>
</evidence>
<dbReference type="PANTHER" id="PTHR43479">
    <property type="entry name" value="ACREF/ENVCD OPERON REPRESSOR-RELATED"/>
    <property type="match status" value="1"/>
</dbReference>
<dbReference type="Gene3D" id="1.10.357.10">
    <property type="entry name" value="Tetracycline Repressor, domain 2"/>
    <property type="match status" value="1"/>
</dbReference>
<dbReference type="InterPro" id="IPR001647">
    <property type="entry name" value="HTH_TetR"/>
</dbReference>
<dbReference type="AlphaFoldDB" id="A0A0R2N563"/>
<dbReference type="PROSITE" id="PS01081">
    <property type="entry name" value="HTH_TETR_1"/>
    <property type="match status" value="1"/>
</dbReference>
<evidence type="ECO:0000256" key="1">
    <source>
        <dbReference type="ARBA" id="ARBA00023125"/>
    </source>
</evidence>
<dbReference type="Pfam" id="PF00440">
    <property type="entry name" value="TetR_N"/>
    <property type="match status" value="1"/>
</dbReference>